<proteinExistence type="predicted"/>
<evidence type="ECO:0000313" key="2">
    <source>
        <dbReference type="Proteomes" id="UP000025061"/>
    </source>
</evidence>
<organism evidence="1 2">
    <name type="scientific">Hyphomonas hirschiana VP5</name>
    <dbReference type="NCBI Taxonomy" id="1280951"/>
    <lineage>
        <taxon>Bacteria</taxon>
        <taxon>Pseudomonadati</taxon>
        <taxon>Pseudomonadota</taxon>
        <taxon>Alphaproteobacteria</taxon>
        <taxon>Hyphomonadales</taxon>
        <taxon>Hyphomonadaceae</taxon>
        <taxon>Hyphomonas</taxon>
    </lineage>
</organism>
<dbReference type="OrthoDB" id="7548639at2"/>
<accession>A0A059FXK2</accession>
<protein>
    <submittedName>
        <fullName evidence="1">Uncharacterized protein</fullName>
    </submittedName>
</protein>
<sequence>MRKHEFRVVPLRKHKVDGELYTRRSPTTQFIDKSLDWPFEDLIDRATIRDRSHSNYVPSEVLVYHLRQTKSDNSDGRFIQLYNILRDRTEAACPRPNRHAGEKIYENAHLSEIRDATVNHVTELMFTDRQDYDEQLDIYEVVFDKAVRAAHITKLRKVYRRQRASEDVEDEVTGAARAVVEAALERYNKVGLTAEEDLDYRIHLRGAIDALPTDEREVIDLMLADIPIETNKNGEASITELLGCVEKTVRNRRDRAFAKIRQALELEVDDGQ</sequence>
<keyword evidence="2" id="KW-1185">Reference proteome</keyword>
<reference evidence="1 2" key="1">
    <citation type="submission" date="2013-04" db="EMBL/GenBank/DDBJ databases">
        <title>Hyphomonas hirschiana VP5 Genome Sequencing.</title>
        <authorList>
            <person name="Lai Q."/>
            <person name="Shao Z."/>
        </authorList>
    </citation>
    <scope>NUCLEOTIDE SEQUENCE [LARGE SCALE GENOMIC DNA]</scope>
    <source>
        <strain evidence="1 2">VP5</strain>
    </source>
</reference>
<dbReference type="SUPFAM" id="SSF88659">
    <property type="entry name" value="Sigma3 and sigma4 domains of RNA polymerase sigma factors"/>
    <property type="match status" value="1"/>
</dbReference>
<dbReference type="PATRIC" id="fig|1280951.3.peg.1349"/>
<dbReference type="Proteomes" id="UP000025061">
    <property type="component" value="Unassembled WGS sequence"/>
</dbReference>
<name>A0A059FXK2_9PROT</name>
<comment type="caution">
    <text evidence="1">The sequence shown here is derived from an EMBL/GenBank/DDBJ whole genome shotgun (WGS) entry which is preliminary data.</text>
</comment>
<dbReference type="EMBL" id="ARYI01000004">
    <property type="protein sequence ID" value="KCZ95337.1"/>
    <property type="molecule type" value="Genomic_DNA"/>
</dbReference>
<dbReference type="RefSeq" id="WP_011647544.1">
    <property type="nucleotide sequence ID" value="NZ_ARYI01000004.1"/>
</dbReference>
<evidence type="ECO:0000313" key="1">
    <source>
        <dbReference type="EMBL" id="KCZ95337.1"/>
    </source>
</evidence>
<dbReference type="Gene3D" id="1.10.10.10">
    <property type="entry name" value="Winged helix-like DNA-binding domain superfamily/Winged helix DNA-binding domain"/>
    <property type="match status" value="1"/>
</dbReference>
<dbReference type="AlphaFoldDB" id="A0A059FXK2"/>
<gene>
    <name evidence="1" type="ORF">HHI_06689</name>
</gene>
<dbReference type="InterPro" id="IPR036388">
    <property type="entry name" value="WH-like_DNA-bd_sf"/>
</dbReference>
<dbReference type="InterPro" id="IPR013324">
    <property type="entry name" value="RNA_pol_sigma_r3/r4-like"/>
</dbReference>